<keyword evidence="1" id="KW-0472">Membrane</keyword>
<dbReference type="OrthoDB" id="5008128at2"/>
<dbReference type="InterPro" id="IPR021257">
    <property type="entry name" value="DUF2809"/>
</dbReference>
<proteinExistence type="predicted"/>
<dbReference type="Pfam" id="PF10990">
    <property type="entry name" value="DUF2809"/>
    <property type="match status" value="1"/>
</dbReference>
<evidence type="ECO:0000313" key="2">
    <source>
        <dbReference type="EMBL" id="RXZ48994.1"/>
    </source>
</evidence>
<sequence length="141" mass="14399">MALPAGVSRGIRVRSGLVAAVSLALGLGLQLLERTPVVDVLGSVVYIVFIASALRAIWPSLGAVACSATAFGFATLVELSQLTELPQRVVDAFPPSRLLLGSAFDPIDMFAYAGGAVLAFLVHVALVGRARVAAPSAVAGD</sequence>
<feature type="transmembrane region" description="Helical" evidence="1">
    <location>
        <begin position="109"/>
        <end position="127"/>
    </location>
</feature>
<dbReference type="EMBL" id="SDPO01000002">
    <property type="protein sequence ID" value="RXZ48994.1"/>
    <property type="molecule type" value="Genomic_DNA"/>
</dbReference>
<protein>
    <submittedName>
        <fullName evidence="2">DUF2809 domain-containing protein</fullName>
    </submittedName>
</protein>
<dbReference type="AlphaFoldDB" id="A0A4Q2JPL5"/>
<feature type="transmembrane region" description="Helical" evidence="1">
    <location>
        <begin position="12"/>
        <end position="31"/>
    </location>
</feature>
<feature type="transmembrane region" description="Helical" evidence="1">
    <location>
        <begin position="37"/>
        <end position="54"/>
    </location>
</feature>
<reference evidence="2 3" key="1">
    <citation type="submission" date="2019-01" db="EMBL/GenBank/DDBJ databases">
        <authorList>
            <person name="Li J."/>
        </authorList>
    </citation>
    <scope>NUCLEOTIDE SEQUENCE [LARGE SCALE GENOMIC DNA]</scope>
    <source>
        <strain evidence="2 3">CCUG 35506</strain>
    </source>
</reference>
<keyword evidence="1" id="KW-1133">Transmembrane helix</keyword>
<comment type="caution">
    <text evidence="2">The sequence shown here is derived from an EMBL/GenBank/DDBJ whole genome shotgun (WGS) entry which is preliminary data.</text>
</comment>
<keyword evidence="1" id="KW-0812">Transmembrane</keyword>
<name>A0A4Q2JPL5_9MICO</name>
<dbReference type="RefSeq" id="WP_129231233.1">
    <property type="nucleotide sequence ID" value="NZ_SDPO01000002.1"/>
</dbReference>
<dbReference type="Proteomes" id="UP000292935">
    <property type="component" value="Unassembled WGS sequence"/>
</dbReference>
<evidence type="ECO:0000256" key="1">
    <source>
        <dbReference type="SAM" id="Phobius"/>
    </source>
</evidence>
<accession>A0A4Q2JPL5</accession>
<evidence type="ECO:0000313" key="3">
    <source>
        <dbReference type="Proteomes" id="UP000292935"/>
    </source>
</evidence>
<organism evidence="2 3">
    <name type="scientific">Agromyces fucosus</name>
    <dbReference type="NCBI Taxonomy" id="41985"/>
    <lineage>
        <taxon>Bacteria</taxon>
        <taxon>Bacillati</taxon>
        <taxon>Actinomycetota</taxon>
        <taxon>Actinomycetes</taxon>
        <taxon>Micrococcales</taxon>
        <taxon>Microbacteriaceae</taxon>
        <taxon>Agromyces</taxon>
    </lineage>
</organism>
<keyword evidence="3" id="KW-1185">Reference proteome</keyword>
<gene>
    <name evidence="2" type="ORF">ESP57_08510</name>
</gene>